<organism evidence="3">
    <name type="scientific">Chlorella variabilis</name>
    <name type="common">Green alga</name>
    <dbReference type="NCBI Taxonomy" id="554065"/>
    <lineage>
        <taxon>Eukaryota</taxon>
        <taxon>Viridiplantae</taxon>
        <taxon>Chlorophyta</taxon>
        <taxon>core chlorophytes</taxon>
        <taxon>Trebouxiophyceae</taxon>
        <taxon>Chlorellales</taxon>
        <taxon>Chlorellaceae</taxon>
        <taxon>Chlorella clade</taxon>
        <taxon>Chlorella</taxon>
    </lineage>
</organism>
<dbReference type="AlphaFoldDB" id="E1Z894"/>
<sequence length="537" mass="56312">MARRITGAAPPPRLLLLLAAVVAAAQWAPSAAAQTCGNIDALGPGRASGKGVKNDAPALAAMDSNPSVGLIYLPRGRYRISSSLSLRKPVLGEQGAVFQVEGGATLTLQSQPEYGLWRLFDVRAGGKVAFGIDTVRVFPEWFGAVGSGKVDDAPAIQAAFDTAASSGAAMLYLSNAKYGIGREVTFTNAANVMSEPDARFGGYSFKNVLPHLSGFADFCLRLFGADLGSFQLKTLANCGDAIRLEAQPPKEGDIGTVLDNTIWFDTITNSRNGIAYRAGEGCGGDACIFQGNQVLGSAITGCAASGQTAAMAFFFSAKPMPAWDSNQFNIATVTPCKTNTAYALLYADPRTETAREVVRIGSVGAVAPGATLFSGRHIVLQASINLREQQPDGAGALRGLASMVEFSGQTNPLLASTPIKAATRPRSKSLFNGGKSLLANYFTIRAVPELDWLPGESQTFYVYHQMATGELYNIKCDAPKLKSTGLPLVSCLQVRDNAGGGAKDEIQVTLINLTGQTMVAGSQQITFTMAVATLGSP</sequence>
<dbReference type="OrthoDB" id="512871at2759"/>
<dbReference type="InterPro" id="IPR011050">
    <property type="entry name" value="Pectin_lyase_fold/virulence"/>
</dbReference>
<dbReference type="InterPro" id="IPR012334">
    <property type="entry name" value="Pectin_lyas_fold"/>
</dbReference>
<dbReference type="KEGG" id="cvr:CHLNCDRAFT_142306"/>
<gene>
    <name evidence="2" type="ORF">CHLNCDRAFT_142306</name>
</gene>
<name>E1Z894_CHLVA</name>
<feature type="chain" id="PRO_5003155715" description="Pectate lyase superfamily protein domain-containing protein" evidence="1">
    <location>
        <begin position="33"/>
        <end position="537"/>
    </location>
</feature>
<dbReference type="SUPFAM" id="SSF51126">
    <property type="entry name" value="Pectin lyase-like"/>
    <property type="match status" value="1"/>
</dbReference>
<dbReference type="EMBL" id="GL433838">
    <property type="protein sequence ID" value="EFN58054.1"/>
    <property type="molecule type" value="Genomic_DNA"/>
</dbReference>
<feature type="signal peptide" evidence="1">
    <location>
        <begin position="1"/>
        <end position="32"/>
    </location>
</feature>
<dbReference type="RefSeq" id="XP_005850156.1">
    <property type="nucleotide sequence ID" value="XM_005850094.1"/>
</dbReference>
<protein>
    <recommendedName>
        <fullName evidence="4">Pectate lyase superfamily protein domain-containing protein</fullName>
    </recommendedName>
</protein>
<evidence type="ECO:0000256" key="1">
    <source>
        <dbReference type="SAM" id="SignalP"/>
    </source>
</evidence>
<keyword evidence="1" id="KW-0732">Signal</keyword>
<dbReference type="GeneID" id="17357768"/>
<evidence type="ECO:0000313" key="2">
    <source>
        <dbReference type="EMBL" id="EFN58054.1"/>
    </source>
</evidence>
<keyword evidence="3" id="KW-1185">Reference proteome</keyword>
<proteinExistence type="predicted"/>
<accession>E1Z894</accession>
<evidence type="ECO:0008006" key="4">
    <source>
        <dbReference type="Google" id="ProtNLM"/>
    </source>
</evidence>
<reference evidence="2 3" key="1">
    <citation type="journal article" date="2010" name="Plant Cell">
        <title>The Chlorella variabilis NC64A genome reveals adaptation to photosymbiosis, coevolution with viruses, and cryptic sex.</title>
        <authorList>
            <person name="Blanc G."/>
            <person name="Duncan G."/>
            <person name="Agarkova I."/>
            <person name="Borodovsky M."/>
            <person name="Gurnon J."/>
            <person name="Kuo A."/>
            <person name="Lindquist E."/>
            <person name="Lucas S."/>
            <person name="Pangilinan J."/>
            <person name="Polle J."/>
            <person name="Salamov A."/>
            <person name="Terry A."/>
            <person name="Yamada T."/>
            <person name="Dunigan D.D."/>
            <person name="Grigoriev I.V."/>
            <person name="Claverie J.M."/>
            <person name="Van Etten J.L."/>
        </authorList>
    </citation>
    <scope>NUCLEOTIDE SEQUENCE [LARGE SCALE GENOMIC DNA]</scope>
    <source>
        <strain evidence="2 3">NC64A</strain>
    </source>
</reference>
<dbReference type="Proteomes" id="UP000008141">
    <property type="component" value="Unassembled WGS sequence"/>
</dbReference>
<dbReference type="InParanoid" id="E1Z894"/>
<evidence type="ECO:0000313" key="3">
    <source>
        <dbReference type="Proteomes" id="UP000008141"/>
    </source>
</evidence>
<dbReference type="Gene3D" id="2.160.20.10">
    <property type="entry name" value="Single-stranded right-handed beta-helix, Pectin lyase-like"/>
    <property type="match status" value="1"/>
</dbReference>